<evidence type="ECO:0000313" key="8">
    <source>
        <dbReference type="EMBL" id="CAG8609660.1"/>
    </source>
</evidence>
<dbReference type="PROSITE" id="PS00139">
    <property type="entry name" value="THIOL_PROTEASE_CYS"/>
    <property type="match status" value="1"/>
</dbReference>
<proteinExistence type="inferred from homology"/>
<comment type="similarity">
    <text evidence="1">Belongs to the peptidase C2 family.</text>
</comment>
<evidence type="ECO:0000259" key="7">
    <source>
        <dbReference type="PROSITE" id="PS50203"/>
    </source>
</evidence>
<feature type="domain" description="Calpain catalytic" evidence="7">
    <location>
        <begin position="27"/>
        <end position="352"/>
    </location>
</feature>
<feature type="active site" evidence="5 6">
    <location>
        <position position="266"/>
    </location>
</feature>
<dbReference type="AlphaFoldDB" id="A0A9N9GI08"/>
<feature type="active site" evidence="5 6">
    <location>
        <position position="86"/>
    </location>
</feature>
<dbReference type="PRINTS" id="PR00704">
    <property type="entry name" value="CALPAIN"/>
</dbReference>
<dbReference type="SMART" id="SM00230">
    <property type="entry name" value="CysPc"/>
    <property type="match status" value="1"/>
</dbReference>
<dbReference type="SMART" id="SM00720">
    <property type="entry name" value="calpain_III"/>
    <property type="match status" value="1"/>
</dbReference>
<accession>A0A9N9GI08</accession>
<evidence type="ECO:0000256" key="1">
    <source>
        <dbReference type="ARBA" id="ARBA00007623"/>
    </source>
</evidence>
<dbReference type="Gene3D" id="2.60.120.380">
    <property type="match status" value="1"/>
</dbReference>
<dbReference type="Pfam" id="PF00648">
    <property type="entry name" value="Peptidase_C2"/>
    <property type="match status" value="1"/>
</dbReference>
<dbReference type="GO" id="GO:0005737">
    <property type="term" value="C:cytoplasm"/>
    <property type="evidence" value="ECO:0007669"/>
    <property type="project" value="TreeGrafter"/>
</dbReference>
<evidence type="ECO:0000256" key="4">
    <source>
        <dbReference type="ARBA" id="ARBA00022807"/>
    </source>
</evidence>
<comment type="caution">
    <text evidence="8">The sequence shown here is derived from an EMBL/GenBank/DDBJ whole genome shotgun (WGS) entry which is preliminary data.</text>
</comment>
<dbReference type="SUPFAM" id="SSF49758">
    <property type="entry name" value="Calpain large subunit, middle domain (domain III)"/>
    <property type="match status" value="1"/>
</dbReference>
<keyword evidence="9" id="KW-1185">Reference proteome</keyword>
<reference evidence="8" key="1">
    <citation type="submission" date="2021-06" db="EMBL/GenBank/DDBJ databases">
        <authorList>
            <person name="Kallberg Y."/>
            <person name="Tangrot J."/>
            <person name="Rosling A."/>
        </authorList>
    </citation>
    <scope>NUCLEOTIDE SEQUENCE</scope>
    <source>
        <strain evidence="8">MT106</strain>
    </source>
</reference>
<evidence type="ECO:0000256" key="2">
    <source>
        <dbReference type="ARBA" id="ARBA00022670"/>
    </source>
</evidence>
<evidence type="ECO:0000256" key="5">
    <source>
        <dbReference type="PIRSR" id="PIRSR622684-1"/>
    </source>
</evidence>
<dbReference type="InterPro" id="IPR022684">
    <property type="entry name" value="Calpain_cysteine_protease"/>
</dbReference>
<dbReference type="EMBL" id="CAJVPL010002413">
    <property type="protein sequence ID" value="CAG8609660.1"/>
    <property type="molecule type" value="Genomic_DNA"/>
</dbReference>
<dbReference type="Pfam" id="PF01067">
    <property type="entry name" value="Calpain_III"/>
    <property type="match status" value="1"/>
</dbReference>
<dbReference type="InterPro" id="IPR000169">
    <property type="entry name" value="Pept_cys_AS"/>
</dbReference>
<dbReference type="GO" id="GO:0004198">
    <property type="term" value="F:calcium-dependent cysteine-type endopeptidase activity"/>
    <property type="evidence" value="ECO:0007669"/>
    <property type="project" value="InterPro"/>
</dbReference>
<evidence type="ECO:0000313" key="9">
    <source>
        <dbReference type="Proteomes" id="UP000789831"/>
    </source>
</evidence>
<organism evidence="8 9">
    <name type="scientific">Ambispora gerdemannii</name>
    <dbReference type="NCBI Taxonomy" id="144530"/>
    <lineage>
        <taxon>Eukaryota</taxon>
        <taxon>Fungi</taxon>
        <taxon>Fungi incertae sedis</taxon>
        <taxon>Mucoromycota</taxon>
        <taxon>Glomeromycotina</taxon>
        <taxon>Glomeromycetes</taxon>
        <taxon>Archaeosporales</taxon>
        <taxon>Ambisporaceae</taxon>
        <taxon>Ambispora</taxon>
    </lineage>
</organism>
<feature type="active site" evidence="5 6">
    <location>
        <position position="293"/>
    </location>
</feature>
<dbReference type="SUPFAM" id="SSF54001">
    <property type="entry name" value="Cysteine proteinases"/>
    <property type="match status" value="1"/>
</dbReference>
<protein>
    <submittedName>
        <fullName evidence="8">12113_t:CDS:1</fullName>
    </submittedName>
</protein>
<dbReference type="Proteomes" id="UP000789831">
    <property type="component" value="Unassembled WGS sequence"/>
</dbReference>
<dbReference type="FunFam" id="3.90.70.10:FF:000114">
    <property type="entry name" value="Calpain a"/>
    <property type="match status" value="1"/>
</dbReference>
<dbReference type="OrthoDB" id="424753at2759"/>
<dbReference type="GO" id="GO:0006508">
    <property type="term" value="P:proteolysis"/>
    <property type="evidence" value="ECO:0007669"/>
    <property type="project" value="UniProtKB-KW"/>
</dbReference>
<dbReference type="InterPro" id="IPR038765">
    <property type="entry name" value="Papain-like_cys_pep_sf"/>
</dbReference>
<dbReference type="PANTHER" id="PTHR10183">
    <property type="entry name" value="CALPAIN"/>
    <property type="match status" value="1"/>
</dbReference>
<keyword evidence="2 6" id="KW-0645">Protease</keyword>
<gene>
    <name evidence="8" type="ORF">AGERDE_LOCUS9527</name>
</gene>
<evidence type="ECO:0000256" key="6">
    <source>
        <dbReference type="PROSITE-ProRule" id="PRU00239"/>
    </source>
</evidence>
<dbReference type="Gene3D" id="3.90.70.10">
    <property type="entry name" value="Cysteine proteinases"/>
    <property type="match status" value="1"/>
</dbReference>
<evidence type="ECO:0000256" key="3">
    <source>
        <dbReference type="ARBA" id="ARBA00022801"/>
    </source>
</evidence>
<dbReference type="InterPro" id="IPR036213">
    <property type="entry name" value="Calpain_III_sf"/>
</dbReference>
<dbReference type="InterPro" id="IPR022683">
    <property type="entry name" value="Calpain_III"/>
</dbReference>
<keyword evidence="3 6" id="KW-0378">Hydrolase</keyword>
<dbReference type="InterPro" id="IPR022682">
    <property type="entry name" value="Calpain_domain_III"/>
</dbReference>
<dbReference type="CDD" id="cd00044">
    <property type="entry name" value="CysPc"/>
    <property type="match status" value="1"/>
</dbReference>
<dbReference type="InterPro" id="IPR001300">
    <property type="entry name" value="Peptidase_C2_calpain_cat"/>
</dbReference>
<dbReference type="PROSITE" id="PS50203">
    <property type="entry name" value="CALPAIN_CAT"/>
    <property type="match status" value="1"/>
</dbReference>
<name>A0A9N9GI08_9GLOM</name>
<keyword evidence="4 6" id="KW-0788">Thiol protease</keyword>
<dbReference type="PANTHER" id="PTHR10183:SF379">
    <property type="entry name" value="CALPAIN-5"/>
    <property type="match status" value="1"/>
</dbReference>
<sequence length="601" mass="69974">MRLHRYPKLYDQHYKRLLLKCHITGQNFRDDRFPPNDSSIWRVNKPNIQGTIEWKRVKDICPKPHLFVYENGQAQPQVVQGIVGNCWLVSTLTVLASHPKLLKKVIPRWKLQDWVHSSDPGFVNTCQYFNDNEHHPGIFRFRFYHFGQWIEVVIDDYLPTINGQLIFAHGRNPNEIWCSLLEKAYAKLCGCYEALDSGSVADALVDLTGFVPETFEFKKDEKGLINNMNKEQLMKFLQNAHNNDALMSCSIYVEDSLVGNGLIPGHAYGITRMQTIKCKSNGKDSLFLLQLHNPWGSGEWNGAWSDTSPKWKTLAPTERKKINLKVEDDGYFWMSFNDFIDNFSNITISRQCSRWHNQMFRGSWSVKNNTADTRNRHPEVQGNLTIGFVCLKVEENRVYRIHKPTYDLVSFVTYLDAREITSTLNLKEGRYILIPSTYDAGEESKFLLRLFSDRYLNVKLLEEDAPKQKFYHSLIYPENKEFVGMSRIKIMDIRLTRDIKHGHFEALFSDFVFYVRDPSNAKVHLRLFENVKGKKQCLGEVEIKIQTFSADEREGKIFEECKPFVKLIHGGNRDKKKTSSKNRVYADIGMITVRVNYSLTF</sequence>